<accession>A0A5B3FPD2</accession>
<dbReference type="EMBL" id="VVXK01000065">
    <property type="protein sequence ID" value="KAA2363056.1"/>
    <property type="molecule type" value="Genomic_DNA"/>
</dbReference>
<proteinExistence type="predicted"/>
<dbReference type="RefSeq" id="WP_149888006.1">
    <property type="nucleotide sequence ID" value="NZ_VVXK01000065.1"/>
</dbReference>
<evidence type="ECO:0000313" key="2">
    <source>
        <dbReference type="Proteomes" id="UP000323567"/>
    </source>
</evidence>
<organism evidence="1 2">
    <name type="scientific">Alistipes shahii</name>
    <dbReference type="NCBI Taxonomy" id="328814"/>
    <lineage>
        <taxon>Bacteria</taxon>
        <taxon>Pseudomonadati</taxon>
        <taxon>Bacteroidota</taxon>
        <taxon>Bacteroidia</taxon>
        <taxon>Bacteroidales</taxon>
        <taxon>Rikenellaceae</taxon>
        <taxon>Alistipes</taxon>
    </lineage>
</organism>
<comment type="caution">
    <text evidence="1">The sequence shown here is derived from an EMBL/GenBank/DDBJ whole genome shotgun (WGS) entry which is preliminary data.</text>
</comment>
<name>A0A5B3FPD2_9BACT</name>
<reference evidence="1 2" key="1">
    <citation type="journal article" date="2019" name="Nat. Med.">
        <title>A library of human gut bacterial isolates paired with longitudinal multiomics data enables mechanistic microbiome research.</title>
        <authorList>
            <person name="Poyet M."/>
            <person name="Groussin M."/>
            <person name="Gibbons S.M."/>
            <person name="Avila-Pacheco J."/>
            <person name="Jiang X."/>
            <person name="Kearney S.M."/>
            <person name="Perrotta A.R."/>
            <person name="Berdy B."/>
            <person name="Zhao S."/>
            <person name="Lieberman T.D."/>
            <person name="Swanson P.K."/>
            <person name="Smith M."/>
            <person name="Roesemann S."/>
            <person name="Alexander J.E."/>
            <person name="Rich S.A."/>
            <person name="Livny J."/>
            <person name="Vlamakis H."/>
            <person name="Clish C."/>
            <person name="Bullock K."/>
            <person name="Deik A."/>
            <person name="Scott J."/>
            <person name="Pierce K.A."/>
            <person name="Xavier R.J."/>
            <person name="Alm E.J."/>
        </authorList>
    </citation>
    <scope>NUCLEOTIDE SEQUENCE [LARGE SCALE GENOMIC DNA]</scope>
    <source>
        <strain evidence="1 2">BIOML-A2</strain>
    </source>
</reference>
<protein>
    <submittedName>
        <fullName evidence="1">Uncharacterized protein</fullName>
    </submittedName>
</protein>
<gene>
    <name evidence="1" type="ORF">F2Y13_16170</name>
</gene>
<sequence length="208" mass="24136">MKKGPIPRELWGSEDKHNLFLVGFEESPKDASALRYGMVLDGFFDDGDYFTCPVSEIKSWCLIETGIPGKWRIKNQVARENLEKYFTEEEINRICDCNMGNGNKEVLFAKRIPLHSYPYQLFVNCYVDQADIELVQGYRQDAWNPYPAVKPTVSGFYLLTVKLKDQPNVKPFVTVGCLDPFGYWEKYTDSEVLAFRELPEAYEKEKEK</sequence>
<evidence type="ECO:0000313" key="1">
    <source>
        <dbReference type="EMBL" id="KAA2363056.1"/>
    </source>
</evidence>
<dbReference type="AlphaFoldDB" id="A0A5B3FPD2"/>
<dbReference type="Proteomes" id="UP000323567">
    <property type="component" value="Unassembled WGS sequence"/>
</dbReference>